<dbReference type="RefSeq" id="WP_188958862.1">
    <property type="nucleotide sequence ID" value="NZ_BMIB01000007.1"/>
</dbReference>
<reference evidence="1" key="1">
    <citation type="journal article" date="2014" name="Int. J. Syst. Evol. Microbiol.">
        <title>Complete genome sequence of Corynebacterium casei LMG S-19264T (=DSM 44701T), isolated from a smear-ripened cheese.</title>
        <authorList>
            <consortium name="US DOE Joint Genome Institute (JGI-PGF)"/>
            <person name="Walter F."/>
            <person name="Albersmeier A."/>
            <person name="Kalinowski J."/>
            <person name="Ruckert C."/>
        </authorList>
    </citation>
    <scope>NUCLEOTIDE SEQUENCE</scope>
    <source>
        <strain evidence="1">CGMCC 1.15290</strain>
    </source>
</reference>
<reference evidence="1" key="2">
    <citation type="submission" date="2020-09" db="EMBL/GenBank/DDBJ databases">
        <authorList>
            <person name="Sun Q."/>
            <person name="Zhou Y."/>
        </authorList>
    </citation>
    <scope>NUCLEOTIDE SEQUENCE</scope>
    <source>
        <strain evidence="1">CGMCC 1.15290</strain>
    </source>
</reference>
<dbReference type="EMBL" id="BMIB01000007">
    <property type="protein sequence ID" value="GGH82145.1"/>
    <property type="molecule type" value="Genomic_DNA"/>
</dbReference>
<proteinExistence type="predicted"/>
<evidence type="ECO:0000313" key="1">
    <source>
        <dbReference type="EMBL" id="GGH82145.1"/>
    </source>
</evidence>
<evidence type="ECO:0000313" key="2">
    <source>
        <dbReference type="Proteomes" id="UP000627292"/>
    </source>
</evidence>
<dbReference type="AlphaFoldDB" id="A0A917J3N9"/>
<dbReference type="Proteomes" id="UP000627292">
    <property type="component" value="Unassembled WGS sequence"/>
</dbReference>
<accession>A0A917J3N9</accession>
<organism evidence="1 2">
    <name type="scientific">Filimonas zeae</name>
    <dbReference type="NCBI Taxonomy" id="1737353"/>
    <lineage>
        <taxon>Bacteria</taxon>
        <taxon>Pseudomonadati</taxon>
        <taxon>Bacteroidota</taxon>
        <taxon>Chitinophagia</taxon>
        <taxon>Chitinophagales</taxon>
        <taxon>Chitinophagaceae</taxon>
        <taxon>Filimonas</taxon>
    </lineage>
</organism>
<comment type="caution">
    <text evidence="1">The sequence shown here is derived from an EMBL/GenBank/DDBJ whole genome shotgun (WGS) entry which is preliminary data.</text>
</comment>
<sequence length="118" mass="14009">MHLYSNTELCELFKTGAFITHFLQHKQQNSELTVFRFIDMHYLGHDANDNDDAEDRQLPFRNCECQLHMTIAFQHNNTGYTELNHPVAIVTNRFRLYNQFSLPSCYLADIWQPPRQQC</sequence>
<name>A0A917J3N9_9BACT</name>
<gene>
    <name evidence="1" type="ORF">GCM10011379_55590</name>
</gene>
<keyword evidence="2" id="KW-1185">Reference proteome</keyword>
<protein>
    <submittedName>
        <fullName evidence="1">Uncharacterized protein</fullName>
    </submittedName>
</protein>